<feature type="domain" description="General stress protein FMN-binding split barrel" evidence="1">
    <location>
        <begin position="20"/>
        <end position="167"/>
    </location>
</feature>
<organism evidence="2 3">
    <name type="scientific">Hydrocarboniphaga daqingensis</name>
    <dbReference type="NCBI Taxonomy" id="490188"/>
    <lineage>
        <taxon>Bacteria</taxon>
        <taxon>Pseudomonadati</taxon>
        <taxon>Pseudomonadota</taxon>
        <taxon>Gammaproteobacteria</taxon>
        <taxon>Nevskiales</taxon>
        <taxon>Nevskiaceae</taxon>
        <taxon>Hydrocarboniphaga</taxon>
    </lineage>
</organism>
<dbReference type="SUPFAM" id="SSF50475">
    <property type="entry name" value="FMN-binding split barrel"/>
    <property type="match status" value="1"/>
</dbReference>
<accession>A0A1M5QS82</accession>
<evidence type="ECO:0000313" key="2">
    <source>
        <dbReference type="EMBL" id="SHH17015.1"/>
    </source>
</evidence>
<evidence type="ECO:0000259" key="1">
    <source>
        <dbReference type="Pfam" id="PF16242"/>
    </source>
</evidence>
<keyword evidence="3" id="KW-1185">Reference proteome</keyword>
<name>A0A1M5QS82_9GAMM</name>
<dbReference type="Proteomes" id="UP000199758">
    <property type="component" value="Unassembled WGS sequence"/>
</dbReference>
<sequence>MSGPNDARRPIADTPADDEQRARLRKLIDKARVAMFTTLDSLQQTMHSRPLQTIGVDDDLTLWFVVATRSQKTIEVQQHDGRVLLTYANTADSEYVAISGRAELVRDEDQKARRWTNLVEVWFPDGVRDPGVALLRVQPEFAEYWDGPSNKARQWLALGIAMTTGSTVAFGEHGTLQL</sequence>
<dbReference type="AlphaFoldDB" id="A0A1M5QS82"/>
<dbReference type="Pfam" id="PF16242">
    <property type="entry name" value="Pyrid_ox_like"/>
    <property type="match status" value="1"/>
</dbReference>
<dbReference type="Gene3D" id="2.30.110.10">
    <property type="entry name" value="Electron Transport, Fmn-binding Protein, Chain A"/>
    <property type="match status" value="1"/>
</dbReference>
<dbReference type="InterPro" id="IPR038725">
    <property type="entry name" value="YdaG_split_barrel_FMN-bd"/>
</dbReference>
<proteinExistence type="predicted"/>
<reference evidence="2 3" key="1">
    <citation type="submission" date="2016-11" db="EMBL/GenBank/DDBJ databases">
        <authorList>
            <person name="Jaros S."/>
            <person name="Januszkiewicz K."/>
            <person name="Wedrychowicz H."/>
        </authorList>
    </citation>
    <scope>NUCLEOTIDE SEQUENCE [LARGE SCALE GENOMIC DNA]</scope>
    <source>
        <strain evidence="2 3">CGMCC 1.7049</strain>
    </source>
</reference>
<dbReference type="RefSeq" id="WP_072898269.1">
    <property type="nucleotide sequence ID" value="NZ_FQWZ01000006.1"/>
</dbReference>
<dbReference type="EMBL" id="FQWZ01000006">
    <property type="protein sequence ID" value="SHH17015.1"/>
    <property type="molecule type" value="Genomic_DNA"/>
</dbReference>
<dbReference type="STRING" id="490188.SAMN04488068_2802"/>
<dbReference type="InterPro" id="IPR052917">
    <property type="entry name" value="Stress-Dev_Protein"/>
</dbReference>
<evidence type="ECO:0000313" key="3">
    <source>
        <dbReference type="Proteomes" id="UP000199758"/>
    </source>
</evidence>
<dbReference type="PANTHER" id="PTHR34818">
    <property type="entry name" value="PROTEIN BLI-3"/>
    <property type="match status" value="1"/>
</dbReference>
<dbReference type="PANTHER" id="PTHR34818:SF1">
    <property type="entry name" value="PROTEIN BLI-3"/>
    <property type="match status" value="1"/>
</dbReference>
<gene>
    <name evidence="2" type="ORF">SAMN04488068_2802</name>
</gene>
<dbReference type="InterPro" id="IPR012349">
    <property type="entry name" value="Split_barrel_FMN-bd"/>
</dbReference>
<protein>
    <submittedName>
        <fullName evidence="2">General stress protein 26</fullName>
    </submittedName>
</protein>